<keyword evidence="3" id="KW-1185">Reference proteome</keyword>
<dbReference type="PANTHER" id="PTHR34351:SF1">
    <property type="entry name" value="SLR1927 PROTEIN"/>
    <property type="match status" value="1"/>
</dbReference>
<name>A0A1R1MJP5_9BACT</name>
<feature type="transmembrane region" description="Helical" evidence="1">
    <location>
        <begin position="28"/>
        <end position="46"/>
    </location>
</feature>
<keyword evidence="1" id="KW-0472">Membrane</keyword>
<feature type="transmembrane region" description="Helical" evidence="1">
    <location>
        <begin position="58"/>
        <end position="77"/>
    </location>
</feature>
<dbReference type="OrthoDB" id="9778037at2"/>
<evidence type="ECO:0000256" key="1">
    <source>
        <dbReference type="SAM" id="Phobius"/>
    </source>
</evidence>
<dbReference type="AlphaFoldDB" id="A0A1R1MJP5"/>
<keyword evidence="1" id="KW-0812">Transmembrane</keyword>
<proteinExistence type="predicted"/>
<evidence type="ECO:0000313" key="2">
    <source>
        <dbReference type="EMBL" id="OMH39976.1"/>
    </source>
</evidence>
<sequence length="287" mass="32169">MKVTIIGWFFIFATIVIGVAAVNTGNNLLYLIVSFLLSVMAISGTVGKANLSGLSISLMPLGSVFAGVQSPFILRVLNRKRFFPSFLISVEVNDSSVAILSIILPKESSKKIFYLSFPDRGKVKDVSVKLISPFPFRFFYRWKIIHPEFEVIVYPKPLKSSLREVEVSSGRRKHLQGIGNGEFLKLRNYVPGDEPKRIHWKVSAGKGELFTKEFSDTGDVPVVIDLQSLAGSTEEKLSRATYLILQAFRSKVPVGIRAGDFYIHPSTDESEKRRMLEFLALYGKEKL</sequence>
<reference evidence="2 3" key="1">
    <citation type="submission" date="2016-10" db="EMBL/GenBank/DDBJ databases">
        <title>Genome sequence of a sulfur-reducing bacterium Desulfurobacterium indicum K6013.</title>
        <authorList>
            <person name="Cao J."/>
            <person name="Shao Z."/>
            <person name="Alain K."/>
            <person name="Jebbar M."/>
        </authorList>
    </citation>
    <scope>NUCLEOTIDE SEQUENCE [LARGE SCALE GENOMIC DNA]</scope>
    <source>
        <strain evidence="2 3">K6013</strain>
    </source>
</reference>
<gene>
    <name evidence="2" type="ORF">BLW93_07665</name>
</gene>
<organism evidence="2 3">
    <name type="scientific">Desulfurobacterium indicum</name>
    <dbReference type="NCBI Taxonomy" id="1914305"/>
    <lineage>
        <taxon>Bacteria</taxon>
        <taxon>Pseudomonadati</taxon>
        <taxon>Aquificota</taxon>
        <taxon>Aquificia</taxon>
        <taxon>Desulfurobacteriales</taxon>
        <taxon>Desulfurobacteriaceae</taxon>
        <taxon>Desulfurobacterium</taxon>
    </lineage>
</organism>
<dbReference type="Proteomes" id="UP000187408">
    <property type="component" value="Unassembled WGS sequence"/>
</dbReference>
<accession>A0A1R1MJP5</accession>
<protein>
    <submittedName>
        <fullName evidence="2">Uncharacterized protein</fullName>
    </submittedName>
</protein>
<dbReference type="EMBL" id="MOEN01000035">
    <property type="protein sequence ID" value="OMH39976.1"/>
    <property type="molecule type" value="Genomic_DNA"/>
</dbReference>
<evidence type="ECO:0000313" key="3">
    <source>
        <dbReference type="Proteomes" id="UP000187408"/>
    </source>
</evidence>
<keyword evidence="1" id="KW-1133">Transmembrane helix</keyword>
<dbReference type="RefSeq" id="WP_076713506.1">
    <property type="nucleotide sequence ID" value="NZ_MOEN01000035.1"/>
</dbReference>
<dbReference type="STRING" id="1914305.BLW93_07665"/>
<dbReference type="PANTHER" id="PTHR34351">
    <property type="entry name" value="SLR1927 PROTEIN-RELATED"/>
    <property type="match status" value="1"/>
</dbReference>
<feature type="transmembrane region" description="Helical" evidence="1">
    <location>
        <begin position="5"/>
        <end position="22"/>
    </location>
</feature>
<comment type="caution">
    <text evidence="2">The sequence shown here is derived from an EMBL/GenBank/DDBJ whole genome shotgun (WGS) entry which is preliminary data.</text>
</comment>